<dbReference type="AlphaFoldDB" id="A5A689"/>
<evidence type="ECO:0000313" key="1">
    <source>
        <dbReference type="EMBL" id="AAU22644.2"/>
    </source>
</evidence>
<dbReference type="KEGG" id="bli:BL05094"/>
<dbReference type="EMBL" id="CP000002">
    <property type="protein sequence ID" value="AAU22644.2"/>
    <property type="molecule type" value="Genomic_DNA"/>
</dbReference>
<dbReference type="Proteomes" id="UP000000606">
    <property type="component" value="Chromosome"/>
</dbReference>
<dbReference type="STRING" id="279010.BL05094"/>
<keyword evidence="2" id="KW-1185">Reference proteome</keyword>
<reference evidence="1 2" key="1">
    <citation type="journal article" date="2004" name="Genome Biol.">
        <title>Complete genome sequence of the industrial bacterium Bacillus licheniformis and comparisons with closely related Bacillus species.</title>
        <authorList>
            <person name="Rey M.W."/>
            <person name="Ramaiya P."/>
            <person name="Nelson B.A."/>
            <person name="Brody-Karpin S.D."/>
            <person name="Zaretsky E.J."/>
            <person name="Tang M."/>
            <person name="Lopez de Leon A."/>
            <person name="Xiang H."/>
            <person name="Gusti V."/>
            <person name="Clausen I.G."/>
            <person name="Olsen P.B."/>
            <person name="Rasmussen M.D."/>
            <person name="Andersen J.T."/>
            <person name="Jorgensen P.L."/>
            <person name="Larsen T.S."/>
            <person name="Sorokin A."/>
            <person name="Bolotin A."/>
            <person name="Lapidus A."/>
            <person name="Galleron N."/>
            <person name="Ehrlich S.D."/>
            <person name="Berka R.M."/>
        </authorList>
    </citation>
    <scope>NUCLEOTIDE SEQUENCE [LARGE SCALE GENOMIC DNA]</scope>
    <source>
        <strain evidence="2">ATCC 14580 / DSM 13 / JCM 2505 / CCUG 7422 / NBRC 12200 / NCIMB 9375 / NCTC 10341 / NRRL NRS-1264 / Gibson 46</strain>
    </source>
</reference>
<gene>
    <name evidence="1" type="ordered locus">BL05094</name>
</gene>
<accession>A5A689</accession>
<organism evidence="1 2">
    <name type="scientific">Bacillus licheniformis (strain ATCC 14580 / DSM 13 / JCM 2505 / CCUG 7422 / NBRC 12200 / NCIMB 9375 / NCTC 10341 / NRRL NRS-1264 / Gibson 46)</name>
    <dbReference type="NCBI Taxonomy" id="279010"/>
    <lineage>
        <taxon>Bacteria</taxon>
        <taxon>Bacillati</taxon>
        <taxon>Bacillota</taxon>
        <taxon>Bacilli</taxon>
        <taxon>Bacillales</taxon>
        <taxon>Bacillaceae</taxon>
        <taxon>Bacillus</taxon>
    </lineage>
</organism>
<sequence>MTNTSFARVDKLSLLQELECPKALSIIRFIFTAEKREGKRFKYILVFGTIKKNAGKERTYVTTDC</sequence>
<proteinExistence type="predicted"/>
<protein>
    <submittedName>
        <fullName evidence="1">Uncharacterized protein</fullName>
    </submittedName>
</protein>
<name>A5A689_BACLD</name>
<dbReference type="HOGENOM" id="CLU_2840666_0_0_9"/>
<evidence type="ECO:0000313" key="2">
    <source>
        <dbReference type="Proteomes" id="UP000000606"/>
    </source>
</evidence>